<comment type="caution">
    <text evidence="1">The sequence shown here is derived from an EMBL/GenBank/DDBJ whole genome shotgun (WGS) entry which is preliminary data.</text>
</comment>
<dbReference type="EMBL" id="JADDXF010000047">
    <property type="protein sequence ID" value="MBE8431565.1"/>
    <property type="molecule type" value="Genomic_DNA"/>
</dbReference>
<name>A0AA40WDX8_LEPIR</name>
<proteinExistence type="predicted"/>
<dbReference type="RefSeq" id="WP_001008157.1">
    <property type="nucleotide sequence ID" value="NZ_CP186594.1"/>
</dbReference>
<dbReference type="AlphaFoldDB" id="A0AA40WDX8"/>
<organism evidence="1 2">
    <name type="scientific">Leptospira interrogans serovar Pomona</name>
    <dbReference type="NCBI Taxonomy" id="44276"/>
    <lineage>
        <taxon>Bacteria</taxon>
        <taxon>Pseudomonadati</taxon>
        <taxon>Spirochaetota</taxon>
        <taxon>Spirochaetia</taxon>
        <taxon>Leptospirales</taxon>
        <taxon>Leptospiraceae</taxon>
        <taxon>Leptospira</taxon>
    </lineage>
</organism>
<evidence type="ECO:0000313" key="2">
    <source>
        <dbReference type="Proteomes" id="UP000644282"/>
    </source>
</evidence>
<protein>
    <submittedName>
        <fullName evidence="1">Uncharacterized protein</fullName>
    </submittedName>
</protein>
<evidence type="ECO:0000313" key="1">
    <source>
        <dbReference type="EMBL" id="MBE8431565.1"/>
    </source>
</evidence>
<dbReference type="Proteomes" id="UP000644282">
    <property type="component" value="Unassembled WGS sequence"/>
</dbReference>
<reference evidence="1" key="1">
    <citation type="submission" date="2020-10" db="EMBL/GenBank/DDBJ databases">
        <title>New Zealand Leptospira genomics.</title>
        <authorList>
            <person name="Wilkinson D.A."/>
            <person name="Nisa S."/>
            <person name="Moinet M."/>
            <person name="Benschop J."/>
        </authorList>
    </citation>
    <scope>NUCLEOTIDE SEQUENCE</scope>
    <source>
        <strain evidence="1">ESR8</strain>
    </source>
</reference>
<gene>
    <name evidence="1" type="ORF">IQB77_17255</name>
</gene>
<sequence>MNEYLLSSDKYFIQKNVCKRIEIISQVKKEHQTYTPTKGLKFSLRIDSIIKKSFERINMIFILKEKNPMFSFRKSKIKNQI</sequence>
<accession>A0AA40WDX8</accession>